<dbReference type="Pfam" id="PF12816">
    <property type="entry name" value="TPR_Vps8"/>
    <property type="match status" value="1"/>
</dbReference>
<evidence type="ECO:0000259" key="1">
    <source>
        <dbReference type="Pfam" id="PF12816"/>
    </source>
</evidence>
<reference evidence="2 3" key="1">
    <citation type="submission" date="2015-09" db="EMBL/GenBank/DDBJ databases">
        <title>Draft genome of the parasitic nematode Teladorsagia circumcincta isolate WARC Sus (inbred).</title>
        <authorList>
            <person name="Mitreva M."/>
        </authorList>
    </citation>
    <scope>NUCLEOTIDE SEQUENCE [LARGE SCALE GENOMIC DNA]</scope>
    <source>
        <strain evidence="2 3">S</strain>
    </source>
</reference>
<dbReference type="InterPro" id="IPR025941">
    <property type="entry name" value="Vps8_central_dom"/>
</dbReference>
<dbReference type="InterPro" id="IPR045111">
    <property type="entry name" value="Vps41/Vps8"/>
</dbReference>
<keyword evidence="3" id="KW-1185">Reference proteome</keyword>
<dbReference type="Proteomes" id="UP000230423">
    <property type="component" value="Unassembled WGS sequence"/>
</dbReference>
<dbReference type="OrthoDB" id="5865177at2759"/>
<evidence type="ECO:0000313" key="3">
    <source>
        <dbReference type="Proteomes" id="UP000230423"/>
    </source>
</evidence>
<dbReference type="PANTHER" id="PTHR12616:SF8">
    <property type="entry name" value="VACUOLAR PROTEIN SORTING-ASSOCIATED PROTEIN 8 HOMOLOG"/>
    <property type="match status" value="1"/>
</dbReference>
<dbReference type="EMBL" id="KZ383553">
    <property type="protein sequence ID" value="PIO55932.1"/>
    <property type="molecule type" value="Genomic_DNA"/>
</dbReference>
<dbReference type="GO" id="GO:0034058">
    <property type="term" value="P:endosomal vesicle fusion"/>
    <property type="evidence" value="ECO:0007669"/>
    <property type="project" value="TreeGrafter"/>
</dbReference>
<name>A0A2G9TEF6_TELCI</name>
<feature type="domain" description="Vacuolar protein sorting-associated protein 8 central" evidence="1">
    <location>
        <begin position="1"/>
        <end position="30"/>
    </location>
</feature>
<sequence length="350" mass="39842">VMSTCKQNGLYDGIIYVMNKALGDYLSPLEIGRLSMELRNESALVHFLLLISQLVDITGVVAPVEIVEDVVTTLMRMKWQSSSAEFAIVETLKAVPQIDRKAVLRMASSPMRKEICTFIYCGERKFVDLINCYIRDADNEGIFSVIRRILHTDLTQQEYQELLAAVNARDCADLVIDCFPNYLLNLRSHTTEERTASYPLLRAAFDIKRKRQENFLQMDEDVEEHLFGIVFEGLVKEQIENLDSTLQDLLLYWLPTGSRTDFCLNLAAAADCTNTTILLMETRNRLSDAFEILFKQIAESEGDQQSFVLWLDKGLSFCSRHTSSAHSKGWLIRIMRTVTRAVVENDTAGE</sequence>
<organism evidence="2 3">
    <name type="scientific">Teladorsagia circumcincta</name>
    <name type="common">Brown stomach worm</name>
    <name type="synonym">Ostertagia circumcincta</name>
    <dbReference type="NCBI Taxonomy" id="45464"/>
    <lineage>
        <taxon>Eukaryota</taxon>
        <taxon>Metazoa</taxon>
        <taxon>Ecdysozoa</taxon>
        <taxon>Nematoda</taxon>
        <taxon>Chromadorea</taxon>
        <taxon>Rhabditida</taxon>
        <taxon>Rhabditina</taxon>
        <taxon>Rhabditomorpha</taxon>
        <taxon>Strongyloidea</taxon>
        <taxon>Trichostrongylidae</taxon>
        <taxon>Teladorsagia</taxon>
    </lineage>
</organism>
<feature type="non-terminal residue" evidence="2">
    <location>
        <position position="1"/>
    </location>
</feature>
<gene>
    <name evidence="2" type="ORF">TELCIR_22677</name>
</gene>
<protein>
    <recommendedName>
        <fullName evidence="1">Vacuolar protein sorting-associated protein 8 central domain-containing protein</fullName>
    </recommendedName>
</protein>
<dbReference type="GO" id="GO:0030897">
    <property type="term" value="C:HOPS complex"/>
    <property type="evidence" value="ECO:0007669"/>
    <property type="project" value="TreeGrafter"/>
</dbReference>
<dbReference type="PANTHER" id="PTHR12616">
    <property type="entry name" value="VACUOLAR PROTEIN SORTING VPS41"/>
    <property type="match status" value="1"/>
</dbReference>
<accession>A0A2G9TEF6</accession>
<evidence type="ECO:0000313" key="2">
    <source>
        <dbReference type="EMBL" id="PIO55932.1"/>
    </source>
</evidence>
<dbReference type="GO" id="GO:0005770">
    <property type="term" value="C:late endosome"/>
    <property type="evidence" value="ECO:0007669"/>
    <property type="project" value="TreeGrafter"/>
</dbReference>
<dbReference type="AlphaFoldDB" id="A0A2G9TEF6"/>
<dbReference type="GO" id="GO:0006623">
    <property type="term" value="P:protein targeting to vacuole"/>
    <property type="evidence" value="ECO:0007669"/>
    <property type="project" value="InterPro"/>
</dbReference>
<proteinExistence type="predicted"/>